<dbReference type="Pfam" id="PF13881">
    <property type="entry name" value="Rad60-SLD_2"/>
    <property type="match status" value="1"/>
</dbReference>
<sequence>MTVHLKLLMPDGSFYENDYDQSTTVEEITSSLFKNWPHSLGIKPVSNHLKLIFQGRFLSGDLTLLELKLPPEQITMHLIQHETMPLPRINGQQRRFKRRCCRLNCLSCLS</sequence>
<reference evidence="2" key="1">
    <citation type="submission" date="2022-06" db="EMBL/GenBank/DDBJ databases">
        <authorList>
            <person name="Berger JAMES D."/>
            <person name="Berger JAMES D."/>
        </authorList>
    </citation>
    <scope>NUCLEOTIDE SEQUENCE [LARGE SCALE GENOMIC DNA]</scope>
</reference>
<dbReference type="InterPro" id="IPR029071">
    <property type="entry name" value="Ubiquitin-like_domsf"/>
</dbReference>
<dbReference type="WBParaSite" id="TREG1_106350.1">
    <property type="protein sequence ID" value="TREG1_106350.1"/>
    <property type="gene ID" value="TREG1_106350"/>
</dbReference>
<name>A0AA85IUJ6_TRIRE</name>
<organism evidence="2 3">
    <name type="scientific">Trichobilharzia regenti</name>
    <name type="common">Nasal bird schistosome</name>
    <dbReference type="NCBI Taxonomy" id="157069"/>
    <lineage>
        <taxon>Eukaryota</taxon>
        <taxon>Metazoa</taxon>
        <taxon>Spiralia</taxon>
        <taxon>Lophotrochozoa</taxon>
        <taxon>Platyhelminthes</taxon>
        <taxon>Trematoda</taxon>
        <taxon>Digenea</taxon>
        <taxon>Strigeidida</taxon>
        <taxon>Schistosomatoidea</taxon>
        <taxon>Schistosomatidae</taxon>
        <taxon>Trichobilharzia</taxon>
    </lineage>
</organism>
<evidence type="ECO:0000313" key="3">
    <source>
        <dbReference type="WBParaSite" id="TREG1_106350.1"/>
    </source>
</evidence>
<evidence type="ECO:0000313" key="2">
    <source>
        <dbReference type="Proteomes" id="UP000050795"/>
    </source>
</evidence>
<keyword evidence="2" id="KW-1185">Reference proteome</keyword>
<reference evidence="3" key="2">
    <citation type="submission" date="2023-11" db="UniProtKB">
        <authorList>
            <consortium name="WormBaseParasite"/>
        </authorList>
    </citation>
    <scope>IDENTIFICATION</scope>
</reference>
<dbReference type="InterPro" id="IPR040015">
    <property type="entry name" value="UBL3-like"/>
</dbReference>
<dbReference type="PANTHER" id="PTHR13169:SF0">
    <property type="entry name" value="UBIQUITIN-LIKE PROTEIN 3"/>
    <property type="match status" value="1"/>
</dbReference>
<dbReference type="SUPFAM" id="SSF54236">
    <property type="entry name" value="Ubiquitin-like"/>
    <property type="match status" value="1"/>
</dbReference>
<dbReference type="AlphaFoldDB" id="A0AA85IUJ6"/>
<dbReference type="PANTHER" id="PTHR13169">
    <property type="entry name" value="UBIQUITIN-LIKE PROTEIN 3 HCG-1 PROTEIN"/>
    <property type="match status" value="1"/>
</dbReference>
<dbReference type="Gene3D" id="3.10.20.90">
    <property type="entry name" value="Phosphatidylinositol 3-kinase Catalytic Subunit, Chain A, domain 1"/>
    <property type="match status" value="1"/>
</dbReference>
<dbReference type="Proteomes" id="UP000050795">
    <property type="component" value="Unassembled WGS sequence"/>
</dbReference>
<evidence type="ECO:0000259" key="1">
    <source>
        <dbReference type="Pfam" id="PF13881"/>
    </source>
</evidence>
<protein>
    <recommendedName>
        <fullName evidence="1">UBL3-like ubiquitin domain-containing protein</fullName>
    </recommendedName>
</protein>
<dbReference type="InterPro" id="IPR039540">
    <property type="entry name" value="UBL3-like_ubiquitin_dom"/>
</dbReference>
<accession>A0AA85IUJ6</accession>
<proteinExistence type="predicted"/>
<feature type="domain" description="UBL3-like ubiquitin" evidence="1">
    <location>
        <begin position="2"/>
        <end position="101"/>
    </location>
</feature>